<evidence type="ECO:0000256" key="2">
    <source>
        <dbReference type="ARBA" id="ARBA00022487"/>
    </source>
</evidence>
<evidence type="ECO:0000256" key="3">
    <source>
        <dbReference type="ARBA" id="ARBA00022801"/>
    </source>
</evidence>
<sequence length="549" mass="62131">MMWVKIKRYLRSFLSLKWLVLMSLCAARMVPQPSAPLALSGGLVRGNIAPDGSHVQYLALPYATVTHRFQEAKPDPKWEGIYDAYNEHVRCKQRFTNNKLSGVEDCLTVNVYSPLPQSDTLRPVMVFIHGGGFRDGSGSPFMYGPRHLIKHGVILVTFNYRLEVLGFLCLGIKEAPGNIGLKDQVQALKWVKKNIRNFGGDPDNVTIFGESAGSASVSYHVLSPMSQGLYNRAIMQSGSALAPWALQFEPIKTASLLAAEMGYKTEDPLEIYKFFNSSDADDLINHRIPRVKGETVLSQYIFVPCVEKSIPGVESFLTDTPFNLLSKGQYNKVPIIIGYNNHEGYYFAGRENDTTLVDVDFLEALPRNLLFPSERKKRKTAEKFNELYMKGEKVSKEPSALLKYAHYLGDVGIKYPVTDTIDLFLKTIDKPVYAYEFSYGGLLNLAKMAFGFRKYPGATHGDELFYMFSIPTKLNIERDMVERMTTFWTNFTKYGEPTPESSSLPKWEPAEKQDPQLLVIDKECVMAPVWGDEYIGAWNDTYSQYRRTN</sequence>
<evidence type="ECO:0000313" key="9">
    <source>
        <dbReference type="Proteomes" id="UP001154114"/>
    </source>
</evidence>
<comment type="similarity">
    <text evidence="1 6">Belongs to the type-B carboxylesterase/lipase family.</text>
</comment>
<dbReference type="EMBL" id="LR824021">
    <property type="protein sequence ID" value="CAH0589986.1"/>
    <property type="molecule type" value="Genomic_DNA"/>
</dbReference>
<keyword evidence="6" id="KW-0732">Signal</keyword>
<dbReference type="InterPro" id="IPR019826">
    <property type="entry name" value="Carboxylesterase_B_AS"/>
</dbReference>
<proteinExistence type="inferred from homology"/>
<dbReference type="AlphaFoldDB" id="A0A9P0BPH7"/>
<evidence type="ECO:0000313" key="8">
    <source>
        <dbReference type="EMBL" id="CAH0589986.1"/>
    </source>
</evidence>
<dbReference type="Pfam" id="PF00135">
    <property type="entry name" value="COesterase"/>
    <property type="match status" value="1"/>
</dbReference>
<evidence type="ECO:0000256" key="5">
    <source>
        <dbReference type="ARBA" id="ARBA00023180"/>
    </source>
</evidence>
<dbReference type="InterPro" id="IPR002018">
    <property type="entry name" value="CarbesteraseB"/>
</dbReference>
<evidence type="ECO:0000256" key="4">
    <source>
        <dbReference type="ARBA" id="ARBA00023157"/>
    </source>
</evidence>
<protein>
    <recommendedName>
        <fullName evidence="6">Carboxylic ester hydrolase</fullName>
        <ecNumber evidence="6">3.1.1.-</ecNumber>
    </recommendedName>
</protein>
<feature type="signal peptide" evidence="6">
    <location>
        <begin position="1"/>
        <end position="27"/>
    </location>
</feature>
<dbReference type="EC" id="3.1.1.-" evidence="6"/>
<gene>
    <name evidence="8" type="ORF">CINC_LOCUS4588</name>
</gene>
<keyword evidence="5" id="KW-0325">Glycoprotein</keyword>
<dbReference type="GO" id="GO:0052689">
    <property type="term" value="F:carboxylic ester hydrolase activity"/>
    <property type="evidence" value="ECO:0007669"/>
    <property type="project" value="UniProtKB-KW"/>
</dbReference>
<feature type="domain" description="Carboxylesterase type B" evidence="7">
    <location>
        <begin position="38"/>
        <end position="524"/>
    </location>
</feature>
<dbReference type="InterPro" id="IPR029058">
    <property type="entry name" value="AB_hydrolase_fold"/>
</dbReference>
<keyword evidence="9" id="KW-1185">Reference proteome</keyword>
<organism evidence="8 9">
    <name type="scientific">Chrysodeixis includens</name>
    <name type="common">Soybean looper</name>
    <name type="synonym">Pseudoplusia includens</name>
    <dbReference type="NCBI Taxonomy" id="689277"/>
    <lineage>
        <taxon>Eukaryota</taxon>
        <taxon>Metazoa</taxon>
        <taxon>Ecdysozoa</taxon>
        <taxon>Arthropoda</taxon>
        <taxon>Hexapoda</taxon>
        <taxon>Insecta</taxon>
        <taxon>Pterygota</taxon>
        <taxon>Neoptera</taxon>
        <taxon>Endopterygota</taxon>
        <taxon>Lepidoptera</taxon>
        <taxon>Glossata</taxon>
        <taxon>Ditrysia</taxon>
        <taxon>Noctuoidea</taxon>
        <taxon>Noctuidae</taxon>
        <taxon>Plusiinae</taxon>
        <taxon>Chrysodeixis</taxon>
    </lineage>
</organism>
<keyword evidence="4" id="KW-1015">Disulfide bond</keyword>
<accession>A0A9P0BPH7</accession>
<evidence type="ECO:0000259" key="7">
    <source>
        <dbReference type="Pfam" id="PF00135"/>
    </source>
</evidence>
<reference evidence="8" key="1">
    <citation type="submission" date="2021-12" db="EMBL/GenBank/DDBJ databases">
        <authorList>
            <person name="King R."/>
        </authorList>
    </citation>
    <scope>NUCLEOTIDE SEQUENCE</scope>
</reference>
<dbReference type="Proteomes" id="UP001154114">
    <property type="component" value="Chromosome 18"/>
</dbReference>
<feature type="chain" id="PRO_5040536276" description="Carboxylic ester hydrolase" evidence="6">
    <location>
        <begin position="28"/>
        <end position="549"/>
    </location>
</feature>
<dbReference type="Gene3D" id="3.40.50.1820">
    <property type="entry name" value="alpha/beta hydrolase"/>
    <property type="match status" value="1"/>
</dbReference>
<keyword evidence="3 6" id="KW-0378">Hydrolase</keyword>
<evidence type="ECO:0000256" key="6">
    <source>
        <dbReference type="RuleBase" id="RU361235"/>
    </source>
</evidence>
<dbReference type="InterPro" id="IPR019819">
    <property type="entry name" value="Carboxylesterase_B_CS"/>
</dbReference>
<evidence type="ECO:0000256" key="1">
    <source>
        <dbReference type="ARBA" id="ARBA00005964"/>
    </source>
</evidence>
<keyword evidence="2" id="KW-0719">Serine esterase</keyword>
<dbReference type="PROSITE" id="PS00941">
    <property type="entry name" value="CARBOXYLESTERASE_B_2"/>
    <property type="match status" value="1"/>
</dbReference>
<dbReference type="PANTHER" id="PTHR43142:SF1">
    <property type="entry name" value="CARBOXYLIC ESTER HYDROLASE"/>
    <property type="match status" value="1"/>
</dbReference>
<dbReference type="PANTHER" id="PTHR43142">
    <property type="entry name" value="CARBOXYLIC ESTER HYDROLASE"/>
    <property type="match status" value="1"/>
</dbReference>
<dbReference type="PROSITE" id="PS00122">
    <property type="entry name" value="CARBOXYLESTERASE_B_1"/>
    <property type="match status" value="1"/>
</dbReference>
<name>A0A9P0BPH7_CHRIL</name>
<dbReference type="SUPFAM" id="SSF53474">
    <property type="entry name" value="alpha/beta-Hydrolases"/>
    <property type="match status" value="1"/>
</dbReference>